<dbReference type="GO" id="GO:0051301">
    <property type="term" value="P:cell division"/>
    <property type="evidence" value="ECO:0007669"/>
    <property type="project" value="UniProtKB-KW"/>
</dbReference>
<dbReference type="GO" id="GO:0005525">
    <property type="term" value="F:GTP binding"/>
    <property type="evidence" value="ECO:0007669"/>
    <property type="project" value="UniProtKB-KW"/>
</dbReference>
<dbReference type="EMBL" id="DLYI01000039">
    <property type="protein sequence ID" value="HAC26848.1"/>
    <property type="molecule type" value="Genomic_DNA"/>
</dbReference>
<gene>
    <name evidence="3" type="ORF">DCF82_03345</name>
</gene>
<evidence type="ECO:0000256" key="1">
    <source>
        <dbReference type="ARBA" id="ARBA00022741"/>
    </source>
</evidence>
<name>A0A3B8WH10_MARNT</name>
<dbReference type="SUPFAM" id="SSF52490">
    <property type="entry name" value="Tubulin nucleotide-binding domain-like"/>
    <property type="match status" value="1"/>
</dbReference>
<feature type="non-terminal residue" evidence="3">
    <location>
        <position position="48"/>
    </location>
</feature>
<evidence type="ECO:0000313" key="3">
    <source>
        <dbReference type="EMBL" id="HAC26848.1"/>
    </source>
</evidence>
<dbReference type="GO" id="GO:0003924">
    <property type="term" value="F:GTPase activity"/>
    <property type="evidence" value="ECO:0007669"/>
    <property type="project" value="InterPro"/>
</dbReference>
<dbReference type="GO" id="GO:0032153">
    <property type="term" value="C:cell division site"/>
    <property type="evidence" value="ECO:0007669"/>
    <property type="project" value="TreeGrafter"/>
</dbReference>
<reference evidence="3 4" key="1">
    <citation type="journal article" date="2018" name="Nat. Biotechnol.">
        <title>A standardized bacterial taxonomy based on genome phylogeny substantially revises the tree of life.</title>
        <authorList>
            <person name="Parks D.H."/>
            <person name="Chuvochina M."/>
            <person name="Waite D.W."/>
            <person name="Rinke C."/>
            <person name="Skarshewski A."/>
            <person name="Chaumeil P.A."/>
            <person name="Hugenholtz P."/>
        </authorList>
    </citation>
    <scope>NUCLEOTIDE SEQUENCE [LARGE SCALE GENOMIC DNA]</scope>
    <source>
        <strain evidence="3">UBA9049</strain>
    </source>
</reference>
<evidence type="ECO:0000256" key="2">
    <source>
        <dbReference type="ARBA" id="ARBA00023134"/>
    </source>
</evidence>
<keyword evidence="3" id="KW-0131">Cell cycle</keyword>
<dbReference type="GO" id="GO:0005737">
    <property type="term" value="C:cytoplasm"/>
    <property type="evidence" value="ECO:0007669"/>
    <property type="project" value="TreeGrafter"/>
</dbReference>
<proteinExistence type="predicted"/>
<keyword evidence="1" id="KW-0547">Nucleotide-binding</keyword>
<evidence type="ECO:0000313" key="4">
    <source>
        <dbReference type="Proteomes" id="UP000261325"/>
    </source>
</evidence>
<organism evidence="3 4">
    <name type="scientific">Marinobacter nauticus</name>
    <name type="common">Marinobacter hydrocarbonoclasticus</name>
    <name type="synonym">Marinobacter aquaeolei</name>
    <dbReference type="NCBI Taxonomy" id="2743"/>
    <lineage>
        <taxon>Bacteria</taxon>
        <taxon>Pseudomonadati</taxon>
        <taxon>Pseudomonadota</taxon>
        <taxon>Gammaproteobacteria</taxon>
        <taxon>Pseudomonadales</taxon>
        <taxon>Marinobacteraceae</taxon>
        <taxon>Marinobacter</taxon>
    </lineage>
</organism>
<accession>A0A3B8WH10</accession>
<keyword evidence="2" id="KW-0342">GTP-binding</keyword>
<dbReference type="AlphaFoldDB" id="A0A3B8WH10"/>
<dbReference type="Proteomes" id="UP000261325">
    <property type="component" value="Unassembled WGS sequence"/>
</dbReference>
<dbReference type="Gene3D" id="3.40.50.1440">
    <property type="entry name" value="Tubulin/FtsZ, GTPase domain"/>
    <property type="match status" value="1"/>
</dbReference>
<dbReference type="InterPro" id="IPR036525">
    <property type="entry name" value="Tubulin/FtsZ_GTPase_sf"/>
</dbReference>
<dbReference type="PANTHER" id="PTHR30314:SF3">
    <property type="entry name" value="MITOCHONDRIAL DIVISION PROTEIN FSZA"/>
    <property type="match status" value="1"/>
</dbReference>
<dbReference type="InterPro" id="IPR045061">
    <property type="entry name" value="FtsZ/CetZ"/>
</dbReference>
<sequence>TKPFQFEGGKRMSVAEAGLKELEESVDSLITIPNEKLLAVMGKKTSLL</sequence>
<feature type="non-terminal residue" evidence="3">
    <location>
        <position position="1"/>
    </location>
</feature>
<protein>
    <submittedName>
        <fullName evidence="3">Cell division protein FtsZ</fullName>
    </submittedName>
</protein>
<keyword evidence="3" id="KW-0132">Cell division</keyword>
<dbReference type="PANTHER" id="PTHR30314">
    <property type="entry name" value="CELL DIVISION PROTEIN FTSZ-RELATED"/>
    <property type="match status" value="1"/>
</dbReference>
<comment type="caution">
    <text evidence="3">The sequence shown here is derived from an EMBL/GenBank/DDBJ whole genome shotgun (WGS) entry which is preliminary data.</text>
</comment>